<dbReference type="Proteomes" id="UP000076078">
    <property type="component" value="Unassembled WGS sequence"/>
</dbReference>
<gene>
    <name evidence="3" type="ORF">DLAC_06481</name>
</gene>
<organism evidence="3 4">
    <name type="scientific">Tieghemostelium lacteum</name>
    <name type="common">Slime mold</name>
    <name type="synonym">Dictyostelium lacteum</name>
    <dbReference type="NCBI Taxonomy" id="361077"/>
    <lineage>
        <taxon>Eukaryota</taxon>
        <taxon>Amoebozoa</taxon>
        <taxon>Evosea</taxon>
        <taxon>Eumycetozoa</taxon>
        <taxon>Dictyostelia</taxon>
        <taxon>Dictyosteliales</taxon>
        <taxon>Raperosteliaceae</taxon>
        <taxon>Tieghemostelium</taxon>
    </lineage>
</organism>
<dbReference type="AlphaFoldDB" id="A0A151ZEZ0"/>
<evidence type="ECO:0000313" key="4">
    <source>
        <dbReference type="Proteomes" id="UP000076078"/>
    </source>
</evidence>
<reference evidence="3 4" key="1">
    <citation type="submission" date="2015-12" db="EMBL/GenBank/DDBJ databases">
        <title>Dictyostelia acquired genes for synthesis and detection of signals that induce cell-type specialization by lateral gene transfer from prokaryotes.</title>
        <authorList>
            <person name="Gloeckner G."/>
            <person name="Schaap P."/>
        </authorList>
    </citation>
    <scope>NUCLEOTIDE SEQUENCE [LARGE SCALE GENOMIC DNA]</scope>
    <source>
        <strain evidence="3 4">TK</strain>
    </source>
</reference>
<feature type="signal peptide" evidence="2">
    <location>
        <begin position="1"/>
        <end position="20"/>
    </location>
</feature>
<dbReference type="EMBL" id="LODT01000029">
    <property type="protein sequence ID" value="KYQ92495.1"/>
    <property type="molecule type" value="Genomic_DNA"/>
</dbReference>
<accession>A0A151ZEZ0</accession>
<sequence length="361" mass="38183">MNKILLLVIVILCVVNIINADGTYQGSVDFGTVVKGGKIVTKSFSNIKLPATTFGIQALQIVLMNKTSNQPFDHDSIITSTIDFTMAGKKIVVVSASNILTPIQFPSPNILIVNSALTMTAAILTDNSKAQDLVIDYYIKYTTETSGSIIKLTRMASSVVANYSSFSVPKGTGGFTISNKVVWASSSEAVSFMAQVSEGVESMSFMDGSTTICKSTPTYITIGKNKYLQTMSPCTGPYTLTKGQTYTSTVTYDNSIARKGCMGNWGFYVGFPQASTTHSTSSSSHTTTGPSSSHTTTGPSSSHTTTGPSSSGPSTSSFITSSTGGHGTSGSLDGGYTSGGLENQQTGMMWKSKEDRRIDFF</sequence>
<feature type="chain" id="PRO_5007593217" description="Carbohydrate binding domain-containing protein" evidence="2">
    <location>
        <begin position="21"/>
        <end position="361"/>
    </location>
</feature>
<feature type="region of interest" description="Disordered" evidence="1">
    <location>
        <begin position="278"/>
        <end position="361"/>
    </location>
</feature>
<feature type="compositionally biased region" description="Low complexity" evidence="1">
    <location>
        <begin position="278"/>
        <end position="323"/>
    </location>
</feature>
<proteinExistence type="predicted"/>
<evidence type="ECO:0000256" key="2">
    <source>
        <dbReference type="SAM" id="SignalP"/>
    </source>
</evidence>
<comment type="caution">
    <text evidence="3">The sequence shown here is derived from an EMBL/GenBank/DDBJ whole genome shotgun (WGS) entry which is preliminary data.</text>
</comment>
<dbReference type="FunCoup" id="A0A151ZEZ0">
    <property type="interactions" value="424"/>
</dbReference>
<evidence type="ECO:0000256" key="1">
    <source>
        <dbReference type="SAM" id="MobiDB-lite"/>
    </source>
</evidence>
<evidence type="ECO:0008006" key="5">
    <source>
        <dbReference type="Google" id="ProtNLM"/>
    </source>
</evidence>
<name>A0A151ZEZ0_TIELA</name>
<feature type="compositionally biased region" description="Basic and acidic residues" evidence="1">
    <location>
        <begin position="351"/>
        <end position="361"/>
    </location>
</feature>
<dbReference type="OMA" id="TYITIGK"/>
<evidence type="ECO:0000313" key="3">
    <source>
        <dbReference type="EMBL" id="KYQ92495.1"/>
    </source>
</evidence>
<protein>
    <recommendedName>
        <fullName evidence="5">Carbohydrate binding domain-containing protein</fullName>
    </recommendedName>
</protein>
<dbReference type="OrthoDB" id="19882at2759"/>
<feature type="compositionally biased region" description="Gly residues" evidence="1">
    <location>
        <begin position="324"/>
        <end position="338"/>
    </location>
</feature>
<dbReference type="InParanoid" id="A0A151ZEZ0"/>
<keyword evidence="4" id="KW-1185">Reference proteome</keyword>
<keyword evidence="2" id="KW-0732">Signal</keyword>